<keyword evidence="4 7" id="KW-0812">Transmembrane</keyword>
<feature type="transmembrane region" description="Helical" evidence="7">
    <location>
        <begin position="296"/>
        <end position="315"/>
    </location>
</feature>
<dbReference type="GO" id="GO:0005765">
    <property type="term" value="C:lysosomal membrane"/>
    <property type="evidence" value="ECO:0007669"/>
    <property type="project" value="UniProtKB-SubCell"/>
</dbReference>
<dbReference type="KEGG" id="nve:5517621"/>
<keyword evidence="7" id="KW-0458">Lysosome</keyword>
<evidence type="ECO:0000313" key="8">
    <source>
        <dbReference type="EMBL" id="EDO45636.1"/>
    </source>
</evidence>
<comment type="subcellular location">
    <subcellularLocation>
        <location evidence="1">Endomembrane system</location>
        <topology evidence="1">Multi-pass membrane protein</topology>
    </subcellularLocation>
    <subcellularLocation>
        <location evidence="7">Lysosome membrane</location>
        <topology evidence="7">Multi-pass membrane protein</topology>
    </subcellularLocation>
</comment>
<feature type="transmembrane region" description="Helical" evidence="7">
    <location>
        <begin position="52"/>
        <end position="72"/>
    </location>
</feature>
<organism evidence="8 9">
    <name type="scientific">Nematostella vectensis</name>
    <name type="common">Starlet sea anemone</name>
    <dbReference type="NCBI Taxonomy" id="45351"/>
    <lineage>
        <taxon>Eukaryota</taxon>
        <taxon>Metazoa</taxon>
        <taxon>Cnidaria</taxon>
        <taxon>Anthozoa</taxon>
        <taxon>Hexacorallia</taxon>
        <taxon>Actiniaria</taxon>
        <taxon>Edwardsiidae</taxon>
        <taxon>Nematostella</taxon>
    </lineage>
</organism>
<keyword evidence="6 7" id="KW-0472">Membrane</keyword>
<dbReference type="AlphaFoldDB" id="A7RSH3"/>
<comment type="similarity">
    <text evidence="2 7">Belongs to the battenin family.</text>
</comment>
<feature type="transmembrane region" description="Helical" evidence="7">
    <location>
        <begin position="322"/>
        <end position="341"/>
    </location>
</feature>
<evidence type="ECO:0000256" key="1">
    <source>
        <dbReference type="ARBA" id="ARBA00004127"/>
    </source>
</evidence>
<reference evidence="8 9" key="1">
    <citation type="journal article" date="2007" name="Science">
        <title>Sea anemone genome reveals ancestral eumetazoan gene repertoire and genomic organization.</title>
        <authorList>
            <person name="Putnam N.H."/>
            <person name="Srivastava M."/>
            <person name="Hellsten U."/>
            <person name="Dirks B."/>
            <person name="Chapman J."/>
            <person name="Salamov A."/>
            <person name="Terry A."/>
            <person name="Shapiro H."/>
            <person name="Lindquist E."/>
            <person name="Kapitonov V.V."/>
            <person name="Jurka J."/>
            <person name="Genikhovich G."/>
            <person name="Grigoriev I.V."/>
            <person name="Lucas S.M."/>
            <person name="Steele R.E."/>
            <person name="Finnerty J.R."/>
            <person name="Technau U."/>
            <person name="Martindale M.Q."/>
            <person name="Rokhsar D.S."/>
        </authorList>
    </citation>
    <scope>NUCLEOTIDE SEQUENCE [LARGE SCALE GENOMIC DNA]</scope>
    <source>
        <strain evidence="9">CH2 X CH6</strain>
    </source>
</reference>
<feature type="transmembrane region" description="Helical" evidence="7">
    <location>
        <begin position="134"/>
        <end position="155"/>
    </location>
</feature>
<feature type="transmembrane region" description="Helical" evidence="7">
    <location>
        <begin position="167"/>
        <end position="184"/>
    </location>
</feature>
<dbReference type="InParanoid" id="A7RSH3"/>
<dbReference type="GO" id="GO:0005773">
    <property type="term" value="C:vacuole"/>
    <property type="evidence" value="ECO:0000318"/>
    <property type="project" value="GO_Central"/>
</dbReference>
<dbReference type="GO" id="GO:0051453">
    <property type="term" value="P:regulation of intracellular pH"/>
    <property type="evidence" value="ECO:0000318"/>
    <property type="project" value="GO_Central"/>
</dbReference>
<dbReference type="PANTHER" id="PTHR10981:SF0">
    <property type="entry name" value="BATTENIN"/>
    <property type="match status" value="1"/>
</dbReference>
<evidence type="ECO:0000256" key="3">
    <source>
        <dbReference type="ARBA" id="ARBA00022448"/>
    </source>
</evidence>
<feature type="transmembrane region" description="Helical" evidence="7">
    <location>
        <begin position="226"/>
        <end position="249"/>
    </location>
</feature>
<dbReference type="SUPFAM" id="SSF103473">
    <property type="entry name" value="MFS general substrate transporter"/>
    <property type="match status" value="1"/>
</dbReference>
<dbReference type="Proteomes" id="UP000001593">
    <property type="component" value="Unassembled WGS sequence"/>
</dbReference>
<keyword evidence="5 7" id="KW-1133">Transmembrane helix</keyword>
<protein>
    <recommendedName>
        <fullName evidence="7">Battenin</fullName>
    </recommendedName>
</protein>
<dbReference type="InterPro" id="IPR036259">
    <property type="entry name" value="MFS_trans_sf"/>
</dbReference>
<dbReference type="PANTHER" id="PTHR10981">
    <property type="entry name" value="BATTENIN"/>
    <property type="match status" value="1"/>
</dbReference>
<evidence type="ECO:0000256" key="2">
    <source>
        <dbReference type="ARBA" id="ARBA00007467"/>
    </source>
</evidence>
<sequence length="380" mass="41327">MKHLFSSTDGNPKGFLIQNAGFYALAVINALFVGVTTTATEDILEHSDIPTSANIITIGVYFVLSLFMPCFIDRVALLGRALAAMVLTGAGFIVMASGMTVGIRIVGVALVWGGQAFGEGGLLSSTSFYHDFSLSYYIAGNGLGGLAGAAFYTVLTTFLCVSSRHTLLVAMVILPGFPLVAWLVEQSEPSSLQEIKYYPIDGDNTDTKGRLTLREKVQFARENLNLALPFFLGMLASYIFTQSVVTTLSYKSVPFLPQEQYRLYSFSYMTALFVSQSIPAMKSWINPEWTCVTRQLWITVICLIALLLFAVLISWYNVFRSFILVLSLCFVDGVLEGAVYFNAFSSAGLGGSVRNKEFSRAFLTCAYSGGQVVAGLLDCG</sequence>
<dbReference type="InterPro" id="IPR003492">
    <property type="entry name" value="Battenin_disease_Cln3"/>
</dbReference>
<evidence type="ECO:0000313" key="9">
    <source>
        <dbReference type="Proteomes" id="UP000001593"/>
    </source>
</evidence>
<proteinExistence type="inferred from homology"/>
<keyword evidence="9" id="KW-1185">Reference proteome</keyword>
<dbReference type="HOGENOM" id="CLU_029663_2_0_1"/>
<dbReference type="EMBL" id="DS469534">
    <property type="protein sequence ID" value="EDO45636.1"/>
    <property type="molecule type" value="Genomic_DNA"/>
</dbReference>
<dbReference type="GO" id="GO:0012505">
    <property type="term" value="C:endomembrane system"/>
    <property type="evidence" value="ECO:0007669"/>
    <property type="project" value="UniProtKB-SubCell"/>
</dbReference>
<evidence type="ECO:0000256" key="5">
    <source>
        <dbReference type="ARBA" id="ARBA00022989"/>
    </source>
</evidence>
<evidence type="ECO:0000256" key="4">
    <source>
        <dbReference type="ARBA" id="ARBA00022692"/>
    </source>
</evidence>
<feature type="transmembrane region" description="Helical" evidence="7">
    <location>
        <begin position="84"/>
        <end position="114"/>
    </location>
</feature>
<accession>A7RSH3</accession>
<name>A7RSH3_NEMVE</name>
<feature type="transmembrane region" description="Helical" evidence="7">
    <location>
        <begin position="20"/>
        <end position="40"/>
    </location>
</feature>
<keyword evidence="3" id="KW-0813">Transport</keyword>
<gene>
    <name evidence="8" type="ORF">NEMVEDRAFT_v1g232209</name>
</gene>
<dbReference type="PRINTS" id="PR01315">
    <property type="entry name" value="BATTENIN"/>
</dbReference>
<evidence type="ECO:0000256" key="6">
    <source>
        <dbReference type="ARBA" id="ARBA00023136"/>
    </source>
</evidence>
<dbReference type="Pfam" id="PF02487">
    <property type="entry name" value="CLN3"/>
    <property type="match status" value="2"/>
</dbReference>
<evidence type="ECO:0000256" key="7">
    <source>
        <dbReference type="RuleBase" id="RU361113"/>
    </source>
</evidence>
<dbReference type="PhylomeDB" id="A7RSH3"/>
<dbReference type="eggNOG" id="KOG3880">
    <property type="taxonomic scope" value="Eukaryota"/>
</dbReference>
<feature type="transmembrane region" description="Helical" evidence="7">
    <location>
        <begin position="261"/>
        <end position="281"/>
    </location>
</feature>